<dbReference type="AlphaFoldDB" id="A0A0E9S982"/>
<accession>A0A0E9S982</accession>
<reference evidence="1" key="1">
    <citation type="submission" date="2014-11" db="EMBL/GenBank/DDBJ databases">
        <authorList>
            <person name="Amaro Gonzalez C."/>
        </authorList>
    </citation>
    <scope>NUCLEOTIDE SEQUENCE</scope>
</reference>
<protein>
    <submittedName>
        <fullName evidence="1">Uncharacterized protein</fullName>
    </submittedName>
</protein>
<evidence type="ECO:0000313" key="1">
    <source>
        <dbReference type="EMBL" id="JAH37821.1"/>
    </source>
</evidence>
<organism evidence="1">
    <name type="scientific">Anguilla anguilla</name>
    <name type="common">European freshwater eel</name>
    <name type="synonym">Muraena anguilla</name>
    <dbReference type="NCBI Taxonomy" id="7936"/>
    <lineage>
        <taxon>Eukaryota</taxon>
        <taxon>Metazoa</taxon>
        <taxon>Chordata</taxon>
        <taxon>Craniata</taxon>
        <taxon>Vertebrata</taxon>
        <taxon>Euteleostomi</taxon>
        <taxon>Actinopterygii</taxon>
        <taxon>Neopterygii</taxon>
        <taxon>Teleostei</taxon>
        <taxon>Anguilliformes</taxon>
        <taxon>Anguillidae</taxon>
        <taxon>Anguilla</taxon>
    </lineage>
</organism>
<dbReference type="EMBL" id="GBXM01070756">
    <property type="protein sequence ID" value="JAH37821.1"/>
    <property type="molecule type" value="Transcribed_RNA"/>
</dbReference>
<name>A0A0E9S982_ANGAN</name>
<proteinExistence type="predicted"/>
<reference evidence="1" key="2">
    <citation type="journal article" date="2015" name="Fish Shellfish Immunol.">
        <title>Early steps in the European eel (Anguilla anguilla)-Vibrio vulnificus interaction in the gills: Role of the RtxA13 toxin.</title>
        <authorList>
            <person name="Callol A."/>
            <person name="Pajuelo D."/>
            <person name="Ebbesson L."/>
            <person name="Teles M."/>
            <person name="MacKenzie S."/>
            <person name="Amaro C."/>
        </authorList>
    </citation>
    <scope>NUCLEOTIDE SEQUENCE</scope>
</reference>
<sequence length="37" mass="4108">MSPRTQSQLIEEVTKDPTRTYKELQASLASAKGNQCP</sequence>